<name>A0A2V2X476_TRYCR</name>
<dbReference type="InterPro" id="IPR010658">
    <property type="entry name" value="Nodulin-like"/>
</dbReference>
<gene>
    <name evidence="3" type="ORF">C3747_43g143</name>
</gene>
<evidence type="ECO:0000313" key="3">
    <source>
        <dbReference type="EMBL" id="PWV13494.1"/>
    </source>
</evidence>
<feature type="transmembrane region" description="Helical" evidence="1">
    <location>
        <begin position="102"/>
        <end position="123"/>
    </location>
</feature>
<evidence type="ECO:0000313" key="4">
    <source>
        <dbReference type="Proteomes" id="UP000246078"/>
    </source>
</evidence>
<proteinExistence type="predicted"/>
<dbReference type="InterPro" id="IPR036259">
    <property type="entry name" value="MFS_trans_sf"/>
</dbReference>
<dbReference type="SUPFAM" id="SSF103473">
    <property type="entry name" value="MFS general substrate transporter"/>
    <property type="match status" value="1"/>
</dbReference>
<dbReference type="VEuPathDB" id="TriTrypDB:C4B63_193g24"/>
<keyword evidence="1" id="KW-1133">Transmembrane helix</keyword>
<sequence length="159" mass="17212">MSWTMAVPQPPVWLAQRAATLLCHMASFFDHFGPKPIFILSMVLFPLGALLFALSFRGTIEGSVVRLSVFNGMLTLGCTLYDVVYMMTIMSHFPNSRGPVVAVLKSYIGLGSAIVGSIQLAFFDGEAGPLLLFSDGAVFCDWSCGFLPCATPVVPPDWL</sequence>
<dbReference type="Gene3D" id="1.20.1250.20">
    <property type="entry name" value="MFS general substrate transporter like domains"/>
    <property type="match status" value="1"/>
</dbReference>
<reference evidence="3 4" key="1">
    <citation type="journal article" date="2018" name="Microb. Genom.">
        <title>Expanding an expanded genome: long-read sequencing of Trypanosoma cruzi.</title>
        <authorList>
            <person name="Berna L."/>
            <person name="Rodriguez M."/>
            <person name="Chiribao M.L."/>
            <person name="Parodi-Talice A."/>
            <person name="Pita S."/>
            <person name="Rijo G."/>
            <person name="Alvarez-Valin F."/>
            <person name="Robello C."/>
        </authorList>
    </citation>
    <scope>NUCLEOTIDE SEQUENCE [LARGE SCALE GENOMIC DNA]</scope>
    <source>
        <strain evidence="3 4">TCC</strain>
    </source>
</reference>
<dbReference type="AlphaFoldDB" id="A0A2V2X476"/>
<keyword evidence="1" id="KW-0472">Membrane</keyword>
<protein>
    <recommendedName>
        <fullName evidence="2">Nodulin-like domain-containing protein</fullName>
    </recommendedName>
</protein>
<dbReference type="Proteomes" id="UP000246078">
    <property type="component" value="Unassembled WGS sequence"/>
</dbReference>
<evidence type="ECO:0000259" key="2">
    <source>
        <dbReference type="Pfam" id="PF06813"/>
    </source>
</evidence>
<feature type="transmembrane region" description="Helical" evidence="1">
    <location>
        <begin position="68"/>
        <end position="90"/>
    </location>
</feature>
<dbReference type="VEuPathDB" id="TriTrypDB:C3747_43g143"/>
<dbReference type="Pfam" id="PF06813">
    <property type="entry name" value="Nodulin-like"/>
    <property type="match status" value="1"/>
</dbReference>
<dbReference type="VEuPathDB" id="TriTrypDB:TcBrA4_0090010"/>
<feature type="domain" description="Nodulin-like" evidence="2">
    <location>
        <begin position="67"/>
        <end position="133"/>
    </location>
</feature>
<dbReference type="EMBL" id="PRFC01000043">
    <property type="protein sequence ID" value="PWV13494.1"/>
    <property type="molecule type" value="Genomic_DNA"/>
</dbReference>
<comment type="caution">
    <text evidence="3">The sequence shown here is derived from an EMBL/GenBank/DDBJ whole genome shotgun (WGS) entry which is preliminary data.</text>
</comment>
<evidence type="ECO:0000256" key="1">
    <source>
        <dbReference type="SAM" id="Phobius"/>
    </source>
</evidence>
<organism evidence="3 4">
    <name type="scientific">Trypanosoma cruzi</name>
    <dbReference type="NCBI Taxonomy" id="5693"/>
    <lineage>
        <taxon>Eukaryota</taxon>
        <taxon>Discoba</taxon>
        <taxon>Euglenozoa</taxon>
        <taxon>Kinetoplastea</taxon>
        <taxon>Metakinetoplastina</taxon>
        <taxon>Trypanosomatida</taxon>
        <taxon>Trypanosomatidae</taxon>
        <taxon>Trypanosoma</taxon>
        <taxon>Schizotrypanum</taxon>
    </lineage>
</organism>
<feature type="transmembrane region" description="Helical" evidence="1">
    <location>
        <begin position="37"/>
        <end position="56"/>
    </location>
</feature>
<dbReference type="VEuPathDB" id="TriTrypDB:Tc_MARK_511"/>
<keyword evidence="1" id="KW-0812">Transmembrane</keyword>
<accession>A0A2V2X476</accession>